<evidence type="ECO:0000256" key="1">
    <source>
        <dbReference type="SAM" id="MobiDB-lite"/>
    </source>
</evidence>
<keyword evidence="5" id="KW-1185">Reference proteome</keyword>
<dbReference type="SMART" id="SM00458">
    <property type="entry name" value="RICIN"/>
    <property type="match status" value="1"/>
</dbReference>
<comment type="caution">
    <text evidence="4">The sequence shown here is derived from an EMBL/GenBank/DDBJ whole genome shotgun (WGS) entry which is preliminary data.</text>
</comment>
<name>A0A841C6E1_9ACTN</name>
<dbReference type="InterPro" id="IPR035992">
    <property type="entry name" value="Ricin_B-like_lectins"/>
</dbReference>
<reference evidence="4 5" key="1">
    <citation type="submission" date="2020-08" db="EMBL/GenBank/DDBJ databases">
        <title>Sequencing the genomes of 1000 actinobacteria strains.</title>
        <authorList>
            <person name="Klenk H.-P."/>
        </authorList>
    </citation>
    <scope>NUCLEOTIDE SEQUENCE [LARGE SCALE GENOMIC DNA]</scope>
    <source>
        <strain evidence="4 5">DSM 45362</strain>
    </source>
</reference>
<dbReference type="AlphaFoldDB" id="A0A841C6E1"/>
<evidence type="ECO:0000256" key="2">
    <source>
        <dbReference type="SAM" id="Phobius"/>
    </source>
</evidence>
<feature type="transmembrane region" description="Helical" evidence="2">
    <location>
        <begin position="23"/>
        <end position="42"/>
    </location>
</feature>
<feature type="transmembrane region" description="Helical" evidence="2">
    <location>
        <begin position="54"/>
        <end position="80"/>
    </location>
</feature>
<keyword evidence="2" id="KW-0812">Transmembrane</keyword>
<dbReference type="Proteomes" id="UP000587527">
    <property type="component" value="Unassembled WGS sequence"/>
</dbReference>
<keyword evidence="2" id="KW-0472">Membrane</keyword>
<accession>A0A841C6E1</accession>
<keyword evidence="2" id="KW-1133">Transmembrane helix</keyword>
<gene>
    <name evidence="4" type="ORF">F4553_007934</name>
</gene>
<evidence type="ECO:0000313" key="4">
    <source>
        <dbReference type="EMBL" id="MBB5874500.1"/>
    </source>
</evidence>
<dbReference type="EMBL" id="JACHMN010000003">
    <property type="protein sequence ID" value="MBB5874500.1"/>
    <property type="molecule type" value="Genomic_DNA"/>
</dbReference>
<proteinExistence type="predicted"/>
<dbReference type="Gene3D" id="2.80.10.50">
    <property type="match status" value="1"/>
</dbReference>
<dbReference type="InterPro" id="IPR000772">
    <property type="entry name" value="Ricin_B_lectin"/>
</dbReference>
<evidence type="ECO:0000259" key="3">
    <source>
        <dbReference type="SMART" id="SM00458"/>
    </source>
</evidence>
<sequence>MREMVPPPTDNAAEVGGRDGPGLPPIGTMQLPLTLPVMYAVLRRRPMPNDERKGVSANIVVAVLGLLTALVGLASSPWWAPVICSGTGICDVSQGHPVQPDDSPSAPSSHPAPATTRAKPPQPSKSAKPAVLQGTVILSTVVPSGKCIAAKGSVPESGTAVVVTDCVDRSAMQQWTFNGNGTISLTNYRYLCIIPQGLRTRQGTPLEVQRCEDSNGDVQRWQVQPDGAIVNVAGNICIDDPYGIVDNGTQLGLVQCQGGTAQQYKLVG</sequence>
<dbReference type="RefSeq" id="WP_184846672.1">
    <property type="nucleotide sequence ID" value="NZ_JACHMN010000003.1"/>
</dbReference>
<evidence type="ECO:0000313" key="5">
    <source>
        <dbReference type="Proteomes" id="UP000587527"/>
    </source>
</evidence>
<feature type="region of interest" description="Disordered" evidence="1">
    <location>
        <begin position="1"/>
        <end position="27"/>
    </location>
</feature>
<dbReference type="Pfam" id="PF00652">
    <property type="entry name" value="Ricin_B_lectin"/>
    <property type="match status" value="1"/>
</dbReference>
<organism evidence="4 5">
    <name type="scientific">Allocatelliglobosispora scoriae</name>
    <dbReference type="NCBI Taxonomy" id="643052"/>
    <lineage>
        <taxon>Bacteria</taxon>
        <taxon>Bacillati</taxon>
        <taxon>Actinomycetota</taxon>
        <taxon>Actinomycetes</taxon>
        <taxon>Micromonosporales</taxon>
        <taxon>Micromonosporaceae</taxon>
        <taxon>Allocatelliglobosispora</taxon>
    </lineage>
</organism>
<dbReference type="SUPFAM" id="SSF50370">
    <property type="entry name" value="Ricin B-like lectins"/>
    <property type="match status" value="1"/>
</dbReference>
<protein>
    <recommendedName>
        <fullName evidence="3">Ricin B lectin domain-containing protein</fullName>
    </recommendedName>
</protein>
<feature type="region of interest" description="Disordered" evidence="1">
    <location>
        <begin position="94"/>
        <end position="129"/>
    </location>
</feature>
<feature type="compositionally biased region" description="Low complexity" evidence="1">
    <location>
        <begin position="103"/>
        <end position="114"/>
    </location>
</feature>
<feature type="domain" description="Ricin B lectin" evidence="3">
    <location>
        <begin position="134"/>
        <end position="267"/>
    </location>
</feature>
<dbReference type="PROSITE" id="PS50231">
    <property type="entry name" value="RICIN_B_LECTIN"/>
    <property type="match status" value="1"/>
</dbReference>